<feature type="signal peptide" evidence="1">
    <location>
        <begin position="1"/>
        <end position="29"/>
    </location>
</feature>
<reference evidence="2 3" key="1">
    <citation type="submission" date="2016-10" db="EMBL/GenBank/DDBJ databases">
        <authorList>
            <person name="Varghese N."/>
            <person name="Submissions S."/>
        </authorList>
    </citation>
    <scope>NUCLEOTIDE SEQUENCE [LARGE SCALE GENOMIC DNA]</scope>
    <source>
        <strain evidence="2 3">WCC6</strain>
    </source>
</reference>
<sequence length="110" mass="12045">MFKKITLALVFCSLVGVGALPVLTGTAHAASTEERFQQSKIIMMTTRNGVPFYAEPGKDSLTLGFYPKGTIFVPINQTRNAVENKVYNLCIRFDGAVGWLSSDDVALTRK</sequence>
<accession>A0A1H2SUC5</accession>
<dbReference type="Proteomes" id="UP000182379">
    <property type="component" value="Unassembled WGS sequence"/>
</dbReference>
<feature type="chain" id="PRO_5032429950" description="SH3 domain-containing protein" evidence="1">
    <location>
        <begin position="30"/>
        <end position="110"/>
    </location>
</feature>
<gene>
    <name evidence="2" type="ORF">SAMN05216495_10114</name>
</gene>
<protein>
    <recommendedName>
        <fullName evidence="4">SH3 domain-containing protein</fullName>
    </recommendedName>
</protein>
<name>A0A1H2SUC5_ACIFE</name>
<comment type="caution">
    <text evidence="2">The sequence shown here is derived from an EMBL/GenBank/DDBJ whole genome shotgun (WGS) entry which is preliminary data.</text>
</comment>
<proteinExistence type="predicted"/>
<dbReference type="AlphaFoldDB" id="A0A1H2SUC5"/>
<dbReference type="EMBL" id="FNOP01000001">
    <property type="protein sequence ID" value="SDW35266.1"/>
    <property type="molecule type" value="Genomic_DNA"/>
</dbReference>
<keyword evidence="1" id="KW-0732">Signal</keyword>
<evidence type="ECO:0000256" key="1">
    <source>
        <dbReference type="SAM" id="SignalP"/>
    </source>
</evidence>
<evidence type="ECO:0000313" key="3">
    <source>
        <dbReference type="Proteomes" id="UP000182379"/>
    </source>
</evidence>
<organism evidence="2 3">
    <name type="scientific">Acidaminococcus fermentans</name>
    <dbReference type="NCBI Taxonomy" id="905"/>
    <lineage>
        <taxon>Bacteria</taxon>
        <taxon>Bacillati</taxon>
        <taxon>Bacillota</taxon>
        <taxon>Negativicutes</taxon>
        <taxon>Acidaminococcales</taxon>
        <taxon>Acidaminococcaceae</taxon>
        <taxon>Acidaminococcus</taxon>
    </lineage>
</organism>
<dbReference type="RefSeq" id="WP_074703903.1">
    <property type="nucleotide sequence ID" value="NZ_FNOP01000001.1"/>
</dbReference>
<evidence type="ECO:0008006" key="4">
    <source>
        <dbReference type="Google" id="ProtNLM"/>
    </source>
</evidence>
<evidence type="ECO:0000313" key="2">
    <source>
        <dbReference type="EMBL" id="SDW35266.1"/>
    </source>
</evidence>